<organism evidence="3 4">
    <name type="scientific">Amycolatopsis magusensis</name>
    <dbReference type="NCBI Taxonomy" id="882444"/>
    <lineage>
        <taxon>Bacteria</taxon>
        <taxon>Bacillati</taxon>
        <taxon>Actinomycetota</taxon>
        <taxon>Actinomycetes</taxon>
        <taxon>Pseudonocardiales</taxon>
        <taxon>Pseudonocardiaceae</taxon>
        <taxon>Amycolatopsis</taxon>
    </lineage>
</organism>
<evidence type="ECO:0000256" key="2">
    <source>
        <dbReference type="SAM" id="Phobius"/>
    </source>
</evidence>
<keyword evidence="2" id="KW-0812">Transmembrane</keyword>
<protein>
    <recommendedName>
        <fullName evidence="5">Secreted protein</fullName>
    </recommendedName>
</protein>
<evidence type="ECO:0000313" key="4">
    <source>
        <dbReference type="Proteomes" id="UP000741013"/>
    </source>
</evidence>
<name>A0ABS4PR58_9PSEU</name>
<sequence length="229" mass="24386">MVGANFSYPGGDAAGDTAPLPRVGQRPAAPPPPSRSRALFGNPLFKGVGLVLVAVVSGLVWWLIRYESEPEVQAQPDPLVSGEFKYERVAGPVTSTDCAGNSYGEIERWFAAHPCQRVVRALYVTNAGEGARALVSVVLVTMPDPELAAQLKAVTDTDDTGNINDLVRDGTAKLPKAPEVAKGNYESKASGADVTIVEGDFYDKHKDDPLLKRVTTDALRLSEALRPGT</sequence>
<feature type="transmembrane region" description="Helical" evidence="2">
    <location>
        <begin position="44"/>
        <end position="64"/>
    </location>
</feature>
<evidence type="ECO:0008006" key="5">
    <source>
        <dbReference type="Google" id="ProtNLM"/>
    </source>
</evidence>
<dbReference type="RefSeq" id="WP_209665277.1">
    <property type="nucleotide sequence ID" value="NZ_JAGGMS010000001.1"/>
</dbReference>
<dbReference type="EMBL" id="JAGGMS010000001">
    <property type="protein sequence ID" value="MBP2181915.1"/>
    <property type="molecule type" value="Genomic_DNA"/>
</dbReference>
<keyword evidence="2" id="KW-0472">Membrane</keyword>
<evidence type="ECO:0000256" key="1">
    <source>
        <dbReference type="SAM" id="MobiDB-lite"/>
    </source>
</evidence>
<reference evidence="3 4" key="1">
    <citation type="submission" date="2021-03" db="EMBL/GenBank/DDBJ databases">
        <title>Sequencing the genomes of 1000 actinobacteria strains.</title>
        <authorList>
            <person name="Klenk H.-P."/>
        </authorList>
    </citation>
    <scope>NUCLEOTIDE SEQUENCE [LARGE SCALE GENOMIC DNA]</scope>
    <source>
        <strain evidence="3 4">DSM 45510</strain>
    </source>
</reference>
<gene>
    <name evidence="3" type="ORF">JOM49_003441</name>
</gene>
<comment type="caution">
    <text evidence="3">The sequence shown here is derived from an EMBL/GenBank/DDBJ whole genome shotgun (WGS) entry which is preliminary data.</text>
</comment>
<proteinExistence type="predicted"/>
<keyword evidence="2" id="KW-1133">Transmembrane helix</keyword>
<keyword evidence="4" id="KW-1185">Reference proteome</keyword>
<evidence type="ECO:0000313" key="3">
    <source>
        <dbReference type="EMBL" id="MBP2181915.1"/>
    </source>
</evidence>
<feature type="region of interest" description="Disordered" evidence="1">
    <location>
        <begin position="1"/>
        <end position="35"/>
    </location>
</feature>
<accession>A0ABS4PR58</accession>
<dbReference type="Proteomes" id="UP000741013">
    <property type="component" value="Unassembled WGS sequence"/>
</dbReference>